<reference evidence="4" key="3">
    <citation type="submission" date="2025-08" db="UniProtKB">
        <authorList>
            <consortium name="RefSeq"/>
        </authorList>
    </citation>
    <scope>IDENTIFICATION</scope>
    <source>
        <strain evidence="4">CBS 342.82</strain>
    </source>
</reference>
<feature type="compositionally biased region" description="Low complexity" evidence="1">
    <location>
        <begin position="109"/>
        <end position="119"/>
    </location>
</feature>
<dbReference type="GeneID" id="54357028"/>
<reference evidence="4" key="1">
    <citation type="submission" date="2020-01" db="EMBL/GenBank/DDBJ databases">
        <authorList>
            <consortium name="DOE Joint Genome Institute"/>
            <person name="Haridas S."/>
            <person name="Albert R."/>
            <person name="Binder M."/>
            <person name="Bloem J."/>
            <person name="Labutti K."/>
            <person name="Salamov A."/>
            <person name="Andreopoulos B."/>
            <person name="Baker S.E."/>
            <person name="Barry K."/>
            <person name="Bills G."/>
            <person name="Bluhm B.H."/>
            <person name="Cannon C."/>
            <person name="Castanera R."/>
            <person name="Culley D.E."/>
            <person name="Daum C."/>
            <person name="Ezra D."/>
            <person name="Gonzalez J.B."/>
            <person name="Henrissat B."/>
            <person name="Kuo A."/>
            <person name="Liang C."/>
            <person name="Lipzen A."/>
            <person name="Lutzoni F."/>
            <person name="Magnuson J."/>
            <person name="Mondo S."/>
            <person name="Nolan M."/>
            <person name="Ohm R."/>
            <person name="Pangilinan J."/>
            <person name="Park H.-J."/>
            <person name="Ramirez L."/>
            <person name="Alfaro M."/>
            <person name="Sun H."/>
            <person name="Tritt A."/>
            <person name="Yoshinaga Y."/>
            <person name="Zwiers L.-H."/>
            <person name="Turgeon B.G."/>
            <person name="Goodwin S.B."/>
            <person name="Spatafora J.W."/>
            <person name="Crous P.W."/>
            <person name="Grigoriev I.V."/>
        </authorList>
    </citation>
    <scope>NUCLEOTIDE SEQUENCE</scope>
    <source>
        <strain evidence="4">CBS 342.82</strain>
    </source>
</reference>
<keyword evidence="2" id="KW-1133">Transmembrane helix</keyword>
<protein>
    <submittedName>
        <fullName evidence="4">Uncharacterized protein</fullName>
    </submittedName>
</protein>
<dbReference type="RefSeq" id="XP_033462258.1">
    <property type="nucleotide sequence ID" value="XM_033599229.1"/>
</dbReference>
<feature type="region of interest" description="Disordered" evidence="1">
    <location>
        <begin position="85"/>
        <end position="121"/>
    </location>
</feature>
<feature type="region of interest" description="Disordered" evidence="1">
    <location>
        <begin position="237"/>
        <end position="289"/>
    </location>
</feature>
<keyword evidence="3" id="KW-1185">Reference proteome</keyword>
<accession>A0A6J3MEE5</accession>
<feature type="compositionally biased region" description="Polar residues" evidence="1">
    <location>
        <begin position="245"/>
        <end position="264"/>
    </location>
</feature>
<feature type="region of interest" description="Disordered" evidence="1">
    <location>
        <begin position="1"/>
        <end position="48"/>
    </location>
</feature>
<name>A0A6J3MEE5_9PEZI</name>
<sequence>MNLHFTQQTSKRISDILSSQQEKEEEMATPTKPQRGARPSSPLPDSSILEAGLLTDANDITARSPSMTLVYDQVRDLLRHSFFGRVEDSPGSVPSPPAVRRALSRRSSDSSSSSEASPALRGCGGAWNASMSVAAAASEQLQEQLQPRGTGTPEFFVVDEKKTLEGPMLAATAVTMEKAPVVVVTSIVPPPPPPPPPPAMVSGTLFPPLRTVQSSNYNSTLFNTRAFQALDHPNLNDPSLGFLSRQKNGSNDGDTPPQGEQRQGTVRPKPSPRSHGKHRSGRAAREAARRATNQTIVSVFAALFLSGLVAICKFTGCLLRGRRFNL</sequence>
<feature type="transmembrane region" description="Helical" evidence="2">
    <location>
        <begin position="296"/>
        <end position="319"/>
    </location>
</feature>
<organism evidence="4">
    <name type="scientific">Dissoconium aciculare CBS 342.82</name>
    <dbReference type="NCBI Taxonomy" id="1314786"/>
    <lineage>
        <taxon>Eukaryota</taxon>
        <taxon>Fungi</taxon>
        <taxon>Dikarya</taxon>
        <taxon>Ascomycota</taxon>
        <taxon>Pezizomycotina</taxon>
        <taxon>Dothideomycetes</taxon>
        <taxon>Dothideomycetidae</taxon>
        <taxon>Mycosphaerellales</taxon>
        <taxon>Dissoconiaceae</taxon>
        <taxon>Dissoconium</taxon>
    </lineage>
</organism>
<evidence type="ECO:0000256" key="1">
    <source>
        <dbReference type="SAM" id="MobiDB-lite"/>
    </source>
</evidence>
<feature type="compositionally biased region" description="Basic residues" evidence="1">
    <location>
        <begin position="270"/>
        <end position="282"/>
    </location>
</feature>
<evidence type="ECO:0000256" key="2">
    <source>
        <dbReference type="SAM" id="Phobius"/>
    </source>
</evidence>
<gene>
    <name evidence="4" type="ORF">K489DRAFT_151553</name>
</gene>
<dbReference type="Proteomes" id="UP000504637">
    <property type="component" value="Unplaced"/>
</dbReference>
<feature type="compositionally biased region" description="Polar residues" evidence="1">
    <location>
        <begin position="1"/>
        <end position="20"/>
    </location>
</feature>
<keyword evidence="2" id="KW-0812">Transmembrane</keyword>
<keyword evidence="2" id="KW-0472">Membrane</keyword>
<evidence type="ECO:0000313" key="3">
    <source>
        <dbReference type="Proteomes" id="UP000504637"/>
    </source>
</evidence>
<reference evidence="4" key="2">
    <citation type="submission" date="2020-04" db="EMBL/GenBank/DDBJ databases">
        <authorList>
            <consortium name="NCBI Genome Project"/>
        </authorList>
    </citation>
    <scope>NUCLEOTIDE SEQUENCE</scope>
    <source>
        <strain evidence="4">CBS 342.82</strain>
    </source>
</reference>
<evidence type="ECO:0000313" key="4">
    <source>
        <dbReference type="RefSeq" id="XP_033462258.1"/>
    </source>
</evidence>
<proteinExistence type="predicted"/>
<dbReference type="AlphaFoldDB" id="A0A6J3MEE5"/>